<dbReference type="SUPFAM" id="SSF50630">
    <property type="entry name" value="Acid proteases"/>
    <property type="match status" value="1"/>
</dbReference>
<dbReference type="Proteomes" id="UP000076871">
    <property type="component" value="Unassembled WGS sequence"/>
</dbReference>
<dbReference type="OrthoDB" id="2717878at2759"/>
<feature type="non-terminal residue" evidence="1">
    <location>
        <position position="86"/>
    </location>
</feature>
<reference evidence="1 2" key="1">
    <citation type="journal article" date="2016" name="Mol. Biol. Evol.">
        <title>Comparative Genomics of Early-Diverging Mushroom-Forming Fungi Provides Insights into the Origins of Lignocellulose Decay Capabilities.</title>
        <authorList>
            <person name="Nagy L.G."/>
            <person name="Riley R."/>
            <person name="Tritt A."/>
            <person name="Adam C."/>
            <person name="Daum C."/>
            <person name="Floudas D."/>
            <person name="Sun H."/>
            <person name="Yadav J.S."/>
            <person name="Pangilinan J."/>
            <person name="Larsson K.H."/>
            <person name="Matsuura K."/>
            <person name="Barry K."/>
            <person name="Labutti K."/>
            <person name="Kuo R."/>
            <person name="Ohm R.A."/>
            <person name="Bhattacharya S.S."/>
            <person name="Shirouzu T."/>
            <person name="Yoshinaga Y."/>
            <person name="Martin F.M."/>
            <person name="Grigoriev I.V."/>
            <person name="Hibbett D.S."/>
        </authorList>
    </citation>
    <scope>NUCLEOTIDE SEQUENCE [LARGE SCALE GENOMIC DNA]</scope>
    <source>
        <strain evidence="1 2">93-53</strain>
    </source>
</reference>
<dbReference type="InParanoid" id="A0A165FFM8"/>
<keyword evidence="2" id="KW-1185">Reference proteome</keyword>
<dbReference type="EMBL" id="KV427613">
    <property type="protein sequence ID" value="KZT08899.1"/>
    <property type="molecule type" value="Genomic_DNA"/>
</dbReference>
<protein>
    <recommendedName>
        <fullName evidence="3">Peptidase A2 domain-containing protein</fullName>
    </recommendedName>
</protein>
<dbReference type="AlphaFoldDB" id="A0A165FFM8"/>
<evidence type="ECO:0000313" key="1">
    <source>
        <dbReference type="EMBL" id="KZT08899.1"/>
    </source>
</evidence>
<gene>
    <name evidence="1" type="ORF">LAESUDRAFT_634585</name>
</gene>
<accession>A0A165FFM8</accession>
<proteinExistence type="predicted"/>
<dbReference type="RefSeq" id="XP_040766639.1">
    <property type="nucleotide sequence ID" value="XM_040903439.1"/>
</dbReference>
<dbReference type="InterPro" id="IPR021109">
    <property type="entry name" value="Peptidase_aspartic_dom_sf"/>
</dbReference>
<feature type="non-terminal residue" evidence="1">
    <location>
        <position position="1"/>
    </location>
</feature>
<organism evidence="1 2">
    <name type="scientific">Laetiporus sulphureus 93-53</name>
    <dbReference type="NCBI Taxonomy" id="1314785"/>
    <lineage>
        <taxon>Eukaryota</taxon>
        <taxon>Fungi</taxon>
        <taxon>Dikarya</taxon>
        <taxon>Basidiomycota</taxon>
        <taxon>Agaricomycotina</taxon>
        <taxon>Agaricomycetes</taxon>
        <taxon>Polyporales</taxon>
        <taxon>Laetiporus</taxon>
    </lineage>
</organism>
<sequence length="86" mass="9785">TEALLDSGAYSCYINPQLVDRLNLATISLEKEIRVYNTDASHNKGGTIKKRVLLNIILGMSFLKEHNSEVDWEKLSIEFTQCPQRC</sequence>
<dbReference type="GeneID" id="63820470"/>
<evidence type="ECO:0008006" key="3">
    <source>
        <dbReference type="Google" id="ProtNLM"/>
    </source>
</evidence>
<name>A0A165FFM8_9APHY</name>
<evidence type="ECO:0000313" key="2">
    <source>
        <dbReference type="Proteomes" id="UP000076871"/>
    </source>
</evidence>